<dbReference type="SFLD" id="SFLDG01017">
    <property type="entry name" value="Polyprenyl_Transferase_Like"/>
    <property type="match status" value="1"/>
</dbReference>
<dbReference type="GO" id="GO:0008299">
    <property type="term" value="P:isoprenoid biosynthetic process"/>
    <property type="evidence" value="ECO:0007669"/>
    <property type="project" value="InterPro"/>
</dbReference>
<dbReference type="RefSeq" id="WP_067473180.1">
    <property type="nucleotide sequence ID" value="NZ_CP015961.1"/>
</dbReference>
<dbReference type="PANTHER" id="PTHR12001">
    <property type="entry name" value="GERANYLGERANYL PYROPHOSPHATE SYNTHASE"/>
    <property type="match status" value="1"/>
</dbReference>
<dbReference type="PROSITE" id="PS00723">
    <property type="entry name" value="POLYPRENYL_SYNTHASE_1"/>
    <property type="match status" value="1"/>
</dbReference>
<evidence type="ECO:0000256" key="4">
    <source>
        <dbReference type="ARBA" id="ARBA00022679"/>
    </source>
</evidence>
<evidence type="ECO:0000256" key="1">
    <source>
        <dbReference type="ARBA" id="ARBA00001946"/>
    </source>
</evidence>
<protein>
    <submittedName>
        <fullName evidence="8">Short chain isoprenyl diphosphate synthase</fullName>
    </submittedName>
</protein>
<evidence type="ECO:0000256" key="2">
    <source>
        <dbReference type="ARBA" id="ARBA00005128"/>
    </source>
</evidence>
<evidence type="ECO:0000256" key="3">
    <source>
        <dbReference type="ARBA" id="ARBA00006706"/>
    </source>
</evidence>
<dbReference type="GO" id="GO:0046872">
    <property type="term" value="F:metal ion binding"/>
    <property type="evidence" value="ECO:0007669"/>
    <property type="project" value="UniProtKB-KW"/>
</dbReference>
<keyword evidence="6" id="KW-0460">Magnesium</keyword>
<keyword evidence="9" id="KW-1185">Reference proteome</keyword>
<dbReference type="PROSITE" id="PS00444">
    <property type="entry name" value="POLYPRENYL_SYNTHASE_2"/>
    <property type="match status" value="1"/>
</dbReference>
<dbReference type="InterPro" id="IPR000092">
    <property type="entry name" value="Polyprenyl_synt"/>
</dbReference>
<dbReference type="AlphaFoldDB" id="A0A173LKV4"/>
<accession>A0A173LKV4</accession>
<keyword evidence="5" id="KW-0479">Metal-binding</keyword>
<dbReference type="SUPFAM" id="SSF48576">
    <property type="entry name" value="Terpenoid synthases"/>
    <property type="match status" value="1"/>
</dbReference>
<organism evidence="8 9">
    <name type="scientific">Dietzia timorensis</name>
    <dbReference type="NCBI Taxonomy" id="499555"/>
    <lineage>
        <taxon>Bacteria</taxon>
        <taxon>Bacillati</taxon>
        <taxon>Actinomycetota</taxon>
        <taxon>Actinomycetes</taxon>
        <taxon>Mycobacteriales</taxon>
        <taxon>Dietziaceae</taxon>
        <taxon>Dietzia</taxon>
    </lineage>
</organism>
<gene>
    <name evidence="8" type="ORF">BJL86_1366</name>
</gene>
<dbReference type="STRING" id="499555.BJL86_1366"/>
<sequence length="372" mass="39793">MKDATGTDDSRTCSDPASAIQRELESFLSRRRASLSEIDGRCSDIADRLERFVLGGGKRMRPRFGVAAYCASAPSGDPTASADIDTAIKALAALELIQACALIHDDIIDASATRRGLPTVHVALSSEHSDAEWSGNSDSYGRSQAILLGDIALAWADEMLSEALLACPTMSIEFYRRAHSVWANMKTEVLGGQMLDVHAEATNASDLDTPTRVNRFKTAAYTIERPVHLGAVLAGAPPETIEALRTFGVSMGIAYQLVDDMLGVFGDPEVTGKPSGDDIREGKRTLLINYALNRASSADAAELTRALGAELDAEQLARSRDILTASGAVNHVHEEIERLTSEGLSALDHATLDPAGEETLRRLAGQAVDRAF</sequence>
<evidence type="ECO:0000313" key="9">
    <source>
        <dbReference type="Proteomes" id="UP000186104"/>
    </source>
</evidence>
<dbReference type="SFLD" id="SFLDS00005">
    <property type="entry name" value="Isoprenoid_Synthase_Type_I"/>
    <property type="match status" value="1"/>
</dbReference>
<evidence type="ECO:0000256" key="5">
    <source>
        <dbReference type="ARBA" id="ARBA00022723"/>
    </source>
</evidence>
<comment type="pathway">
    <text evidence="2">Isoprenoid biosynthesis.</text>
</comment>
<evidence type="ECO:0000256" key="7">
    <source>
        <dbReference type="RuleBase" id="RU004466"/>
    </source>
</evidence>
<dbReference type="OrthoDB" id="4497239at2"/>
<dbReference type="PANTHER" id="PTHR12001:SF85">
    <property type="entry name" value="SHORT CHAIN ISOPRENYL DIPHOSPHATE SYNTHASE"/>
    <property type="match status" value="1"/>
</dbReference>
<evidence type="ECO:0000313" key="8">
    <source>
        <dbReference type="EMBL" id="ANI92148.1"/>
    </source>
</evidence>
<proteinExistence type="inferred from homology"/>
<dbReference type="CDD" id="cd00685">
    <property type="entry name" value="Trans_IPPS_HT"/>
    <property type="match status" value="1"/>
</dbReference>
<evidence type="ECO:0000256" key="6">
    <source>
        <dbReference type="ARBA" id="ARBA00022842"/>
    </source>
</evidence>
<dbReference type="Pfam" id="PF00348">
    <property type="entry name" value="polyprenyl_synt"/>
    <property type="match status" value="1"/>
</dbReference>
<dbReference type="GO" id="GO:0004659">
    <property type="term" value="F:prenyltransferase activity"/>
    <property type="evidence" value="ECO:0007669"/>
    <property type="project" value="InterPro"/>
</dbReference>
<comment type="similarity">
    <text evidence="3 7">Belongs to the FPP/GGPP synthase family.</text>
</comment>
<keyword evidence="4 7" id="KW-0808">Transferase</keyword>
<reference evidence="8 9" key="1">
    <citation type="submission" date="2016-06" db="EMBL/GenBank/DDBJ databases">
        <title>Complete genome sequence of a saline-alkali tolerant type strain Dietzia timorensis ID05-A0528T.</title>
        <authorList>
            <person name="Wu X."/>
        </authorList>
    </citation>
    <scope>NUCLEOTIDE SEQUENCE [LARGE SCALE GENOMIC DNA]</scope>
    <source>
        <strain evidence="8 9">ID05-A0528</strain>
    </source>
</reference>
<dbReference type="Proteomes" id="UP000186104">
    <property type="component" value="Chromosome"/>
</dbReference>
<comment type="cofactor">
    <cofactor evidence="1">
        <name>Mg(2+)</name>
        <dbReference type="ChEBI" id="CHEBI:18420"/>
    </cofactor>
</comment>
<dbReference type="InterPro" id="IPR033749">
    <property type="entry name" value="Polyprenyl_synt_CS"/>
</dbReference>
<dbReference type="InterPro" id="IPR008949">
    <property type="entry name" value="Isoprenoid_synthase_dom_sf"/>
</dbReference>
<dbReference type="Gene3D" id="1.10.600.10">
    <property type="entry name" value="Farnesyl Diphosphate Synthase"/>
    <property type="match status" value="1"/>
</dbReference>
<dbReference type="EMBL" id="CP015961">
    <property type="protein sequence ID" value="ANI92148.1"/>
    <property type="molecule type" value="Genomic_DNA"/>
</dbReference>
<name>A0A173LKV4_9ACTN</name>
<dbReference type="KEGG" id="dtm:BJL86_1366"/>